<sequence>HLTISDDINLLVLSTRHFYSNAVTTRLNLKSYYDIDGNINLPDHKRVVYQIESLHLSIIAQVQSRLAEQSIEKLYKLIQEARSIIVIDNNLTDLNIK</sequence>
<dbReference type="OrthoDB" id="2373574at2759"/>
<dbReference type="AlphaFoldDB" id="A0A9W4T827"/>
<protein>
    <submittedName>
        <fullName evidence="1">12865_t:CDS:1</fullName>
    </submittedName>
</protein>
<proteinExistence type="predicted"/>
<gene>
    <name evidence="1" type="ORF">FWILDA_LOCUS17336</name>
</gene>
<feature type="non-terminal residue" evidence="1">
    <location>
        <position position="97"/>
    </location>
</feature>
<name>A0A9W4T827_9GLOM</name>
<dbReference type="EMBL" id="CAMKVN010013339">
    <property type="protein sequence ID" value="CAI2195956.1"/>
    <property type="molecule type" value="Genomic_DNA"/>
</dbReference>
<accession>A0A9W4T827</accession>
<dbReference type="Proteomes" id="UP001153678">
    <property type="component" value="Unassembled WGS sequence"/>
</dbReference>
<reference evidence="1" key="1">
    <citation type="submission" date="2022-08" db="EMBL/GenBank/DDBJ databases">
        <authorList>
            <person name="Kallberg Y."/>
            <person name="Tangrot J."/>
            <person name="Rosling A."/>
        </authorList>
    </citation>
    <scope>NUCLEOTIDE SEQUENCE</scope>
    <source>
        <strain evidence="1">Wild A</strain>
    </source>
</reference>
<organism evidence="1 2">
    <name type="scientific">Funneliformis geosporum</name>
    <dbReference type="NCBI Taxonomy" id="1117311"/>
    <lineage>
        <taxon>Eukaryota</taxon>
        <taxon>Fungi</taxon>
        <taxon>Fungi incertae sedis</taxon>
        <taxon>Mucoromycota</taxon>
        <taxon>Glomeromycotina</taxon>
        <taxon>Glomeromycetes</taxon>
        <taxon>Glomerales</taxon>
        <taxon>Glomeraceae</taxon>
        <taxon>Funneliformis</taxon>
    </lineage>
</organism>
<evidence type="ECO:0000313" key="1">
    <source>
        <dbReference type="EMBL" id="CAI2195956.1"/>
    </source>
</evidence>
<keyword evidence="2" id="KW-1185">Reference proteome</keyword>
<comment type="caution">
    <text evidence="1">The sequence shown here is derived from an EMBL/GenBank/DDBJ whole genome shotgun (WGS) entry which is preliminary data.</text>
</comment>
<evidence type="ECO:0000313" key="2">
    <source>
        <dbReference type="Proteomes" id="UP001153678"/>
    </source>
</evidence>